<proteinExistence type="predicted"/>
<protein>
    <submittedName>
        <fullName evidence="2">Cobalamin biosynthesis protein CbiG</fullName>
    </submittedName>
</protein>
<dbReference type="InterPro" id="IPR002750">
    <property type="entry name" value="CobE/GbiG_C"/>
</dbReference>
<dbReference type="AlphaFoldDB" id="W8KGJ9"/>
<dbReference type="GO" id="GO:0009236">
    <property type="term" value="P:cobalamin biosynthetic process"/>
    <property type="evidence" value="ECO:0007669"/>
    <property type="project" value="InterPro"/>
</dbReference>
<dbReference type="PANTHER" id="PTHR37477:SF1">
    <property type="entry name" value="COBALT-PRECORRIN-5A HYDROLASE"/>
    <property type="match status" value="1"/>
</dbReference>
<dbReference type="Gene3D" id="3.30.420.180">
    <property type="entry name" value="CobE/GbiG C-terminal domain"/>
    <property type="match status" value="1"/>
</dbReference>
<dbReference type="Pfam" id="PF01890">
    <property type="entry name" value="CbiG_C"/>
    <property type="match status" value="1"/>
</dbReference>
<keyword evidence="3" id="KW-1185">Reference proteome</keyword>
<evidence type="ECO:0000313" key="3">
    <source>
        <dbReference type="Proteomes" id="UP000019442"/>
    </source>
</evidence>
<evidence type="ECO:0000313" key="2">
    <source>
        <dbReference type="EMBL" id="AHK78929.1"/>
    </source>
</evidence>
<dbReference type="KEGG" id="hhc:M911_06945"/>
<feature type="domain" description="CobE/GbiG C-terminal" evidence="1">
    <location>
        <begin position="18"/>
        <end position="141"/>
    </location>
</feature>
<dbReference type="InterPro" id="IPR052553">
    <property type="entry name" value="CbiG_hydrolase"/>
</dbReference>
<dbReference type="InterPro" id="IPR036518">
    <property type="entry name" value="CobE/GbiG_C_sf"/>
</dbReference>
<accession>W8KGJ9</accession>
<dbReference type="PANTHER" id="PTHR37477">
    <property type="entry name" value="COBALT-PRECORRIN-5A HYDROLASE"/>
    <property type="match status" value="1"/>
</dbReference>
<reference evidence="3" key="2">
    <citation type="submission" date="2014-02" db="EMBL/GenBank/DDBJ databases">
        <title>Draft Genome Sequence of extremely halophilic bacteria Halorhodospira halochloris.</title>
        <authorList>
            <person name="Singh K.S."/>
        </authorList>
    </citation>
    <scope>NUCLEOTIDE SEQUENCE [LARGE SCALE GENOMIC DNA]</scope>
    <source>
        <strain evidence="3">A</strain>
    </source>
</reference>
<dbReference type="RefSeq" id="WP_025281346.1">
    <property type="nucleotide sequence ID" value="NZ_CP007268.1"/>
</dbReference>
<evidence type="ECO:0000259" key="1">
    <source>
        <dbReference type="Pfam" id="PF01890"/>
    </source>
</evidence>
<gene>
    <name evidence="2" type="ORF">M911_06945</name>
</gene>
<dbReference type="HOGENOM" id="CLU_087913_0_2_6"/>
<dbReference type="Proteomes" id="UP000019442">
    <property type="component" value="Chromosome"/>
</dbReference>
<reference evidence="2 3" key="1">
    <citation type="journal article" date="2014" name="J Genomics">
        <title>Draft Genome Sequence of the Extremely Halophilic Phototrophic Purple Sulfur Bacterium Halorhodospira halochloris.</title>
        <authorList>
            <person name="Singh K.S."/>
            <person name="Kirksey J."/>
            <person name="Hoff W.D."/>
            <person name="Deole R."/>
        </authorList>
    </citation>
    <scope>NUCLEOTIDE SEQUENCE [LARGE SCALE GENOMIC DNA]</scope>
    <source>
        <strain evidence="2 3">A</strain>
    </source>
</reference>
<dbReference type="SUPFAM" id="SSF159664">
    <property type="entry name" value="CobE/GbiG C-terminal domain-like"/>
    <property type="match status" value="1"/>
</dbReference>
<sequence>MSKLTPKSLSQFDKAPSLLVGIGCQRGISREALEAALHEALGQVDACLQDVVALATLDARAGESAITTLASERDWTVHAYPGEALAGVVVPRPSERLRQLMGTASVAEAAAILASGAGQGRMILEKYPYRGADGGHVTVAVVDLKPSCVIQ</sequence>
<dbReference type="EMBL" id="CP007268">
    <property type="protein sequence ID" value="AHK78929.1"/>
    <property type="molecule type" value="Genomic_DNA"/>
</dbReference>
<name>W8KGJ9_9GAMM</name>
<dbReference type="OrthoDB" id="5795649at2"/>
<organism evidence="2 3">
    <name type="scientific">Ectothiorhodospira haloalkaliphila</name>
    <dbReference type="NCBI Taxonomy" id="421628"/>
    <lineage>
        <taxon>Bacteria</taxon>
        <taxon>Pseudomonadati</taxon>
        <taxon>Pseudomonadota</taxon>
        <taxon>Gammaproteobacteria</taxon>
        <taxon>Chromatiales</taxon>
        <taxon>Ectothiorhodospiraceae</taxon>
        <taxon>Ectothiorhodospira</taxon>
    </lineage>
</organism>